<organism evidence="3 4">
    <name type="scientific">Polarella glacialis</name>
    <name type="common">Dinoflagellate</name>
    <dbReference type="NCBI Taxonomy" id="89957"/>
    <lineage>
        <taxon>Eukaryota</taxon>
        <taxon>Sar</taxon>
        <taxon>Alveolata</taxon>
        <taxon>Dinophyceae</taxon>
        <taxon>Suessiales</taxon>
        <taxon>Suessiaceae</taxon>
        <taxon>Polarella</taxon>
    </lineage>
</organism>
<keyword evidence="2" id="KW-0472">Membrane</keyword>
<dbReference type="Proteomes" id="UP000626109">
    <property type="component" value="Unassembled WGS sequence"/>
</dbReference>
<gene>
    <name evidence="3" type="ORF">PGLA2088_LOCUS44717</name>
</gene>
<evidence type="ECO:0000313" key="4">
    <source>
        <dbReference type="Proteomes" id="UP000626109"/>
    </source>
</evidence>
<evidence type="ECO:0000256" key="1">
    <source>
        <dbReference type="SAM" id="MobiDB-lite"/>
    </source>
</evidence>
<dbReference type="EMBL" id="CAJNNW010035336">
    <property type="protein sequence ID" value="CAE8727133.1"/>
    <property type="molecule type" value="Genomic_DNA"/>
</dbReference>
<feature type="non-terminal residue" evidence="3">
    <location>
        <position position="1"/>
    </location>
</feature>
<name>A0A813LKV9_POLGL</name>
<reference evidence="3" key="1">
    <citation type="submission" date="2021-02" db="EMBL/GenBank/DDBJ databases">
        <authorList>
            <person name="Dougan E. K."/>
            <person name="Rhodes N."/>
            <person name="Thang M."/>
            <person name="Chan C."/>
        </authorList>
    </citation>
    <scope>NUCLEOTIDE SEQUENCE</scope>
</reference>
<proteinExistence type="predicted"/>
<comment type="caution">
    <text evidence="3">The sequence shown here is derived from an EMBL/GenBank/DDBJ whole genome shotgun (WGS) entry which is preliminary data.</text>
</comment>
<dbReference type="AlphaFoldDB" id="A0A813LKV9"/>
<feature type="region of interest" description="Disordered" evidence="1">
    <location>
        <begin position="269"/>
        <end position="301"/>
    </location>
</feature>
<evidence type="ECO:0000256" key="2">
    <source>
        <dbReference type="SAM" id="Phobius"/>
    </source>
</evidence>
<keyword evidence="2" id="KW-0812">Transmembrane</keyword>
<protein>
    <submittedName>
        <fullName evidence="3">Uncharacterized protein</fullName>
    </submittedName>
</protein>
<accession>A0A813LKV9</accession>
<feature type="compositionally biased region" description="Basic and acidic residues" evidence="1">
    <location>
        <begin position="289"/>
        <end position="301"/>
    </location>
</feature>
<sequence length="301" mass="31904">ISPKRADEPGKVFQCYDQKGTSFSRNLGFERHEWAAHGKCAGAVDAEDFFMQVCVLAAAPLRTIQGANAAGLDLVDTADSLQRAGYCVWNHGSNAQLELSVCAGHDGRWKLADVHDFARVCGSAGASPSPPPASGLGFCQHGHHGPPCKADSDCRAPSGCVRCANSGFCTDIESLSAFQWRKSFPRTKDTEIVVMESAANATQDGSPDADAIPGFTAPEVQLIGDSASQRLRTQGAKTYFLQVLFFVLAGMGLTALILLIPGSSSVLSKGAKDKEAPDGPLTVPWLEPSSREHETADSRPL</sequence>
<keyword evidence="2" id="KW-1133">Transmembrane helix</keyword>
<evidence type="ECO:0000313" key="3">
    <source>
        <dbReference type="EMBL" id="CAE8727133.1"/>
    </source>
</evidence>
<feature type="transmembrane region" description="Helical" evidence="2">
    <location>
        <begin position="239"/>
        <end position="260"/>
    </location>
</feature>